<protein>
    <submittedName>
        <fullName evidence="2">Alpha amylase C-terminal domain-containing protein</fullName>
    </submittedName>
</protein>
<accession>A0ABT3VF34</accession>
<sequence>MIAFHRYAHGTPRDSTIVLANFGNRSYQDYTVGLPRRGTWRVRFNSD</sequence>
<evidence type="ECO:0000313" key="2">
    <source>
        <dbReference type="EMBL" id="MCX4237270.1"/>
    </source>
</evidence>
<proteinExistence type="predicted"/>
<dbReference type="Pfam" id="PF02806">
    <property type="entry name" value="Alpha-amylase_C"/>
    <property type="match status" value="1"/>
</dbReference>
<gene>
    <name evidence="2" type="ORF">K3769_31775</name>
</gene>
<dbReference type="SUPFAM" id="SSF51011">
    <property type="entry name" value="Glycosyl hydrolase domain"/>
    <property type="match status" value="1"/>
</dbReference>
<name>A0ABT3VF34_9ACTN</name>
<feature type="domain" description="Alpha-amylase/branching enzyme C-terminal all beta" evidence="1">
    <location>
        <begin position="1"/>
        <end position="47"/>
    </location>
</feature>
<evidence type="ECO:0000259" key="1">
    <source>
        <dbReference type="Pfam" id="PF02806"/>
    </source>
</evidence>
<dbReference type="InterPro" id="IPR006048">
    <property type="entry name" value="A-amylase/branching_C"/>
</dbReference>
<dbReference type="InterPro" id="IPR013780">
    <property type="entry name" value="Glyco_hydro_b"/>
</dbReference>
<dbReference type="RefSeq" id="WP_267029696.1">
    <property type="nucleotide sequence ID" value="NZ_JAIFZO010000002.1"/>
</dbReference>
<organism evidence="2 3">
    <name type="scientific">Streptomyces ortus</name>
    <dbReference type="NCBI Taxonomy" id="2867268"/>
    <lineage>
        <taxon>Bacteria</taxon>
        <taxon>Bacillati</taxon>
        <taxon>Actinomycetota</taxon>
        <taxon>Actinomycetes</taxon>
        <taxon>Kitasatosporales</taxon>
        <taxon>Streptomycetaceae</taxon>
        <taxon>Streptomyces</taxon>
    </lineage>
</organism>
<evidence type="ECO:0000313" key="3">
    <source>
        <dbReference type="Proteomes" id="UP001165590"/>
    </source>
</evidence>
<keyword evidence="3" id="KW-1185">Reference proteome</keyword>
<dbReference type="Proteomes" id="UP001165590">
    <property type="component" value="Unassembled WGS sequence"/>
</dbReference>
<reference evidence="2" key="1">
    <citation type="journal article" date="2022" name="bioRxiv">
        <title>Discovery and biosynthetic assessment of Streptomyces ortus sp nov. isolated from a deep-sea sponge.</title>
        <authorList>
            <person name="Williams S.E."/>
        </authorList>
    </citation>
    <scope>NUCLEOTIDE SEQUENCE</scope>
    <source>
        <strain evidence="2">A15ISP2-DRY2</strain>
    </source>
</reference>
<dbReference type="Gene3D" id="2.60.40.1180">
    <property type="entry name" value="Golgi alpha-mannosidase II"/>
    <property type="match status" value="1"/>
</dbReference>
<dbReference type="EMBL" id="JAIFZO010000002">
    <property type="protein sequence ID" value="MCX4237270.1"/>
    <property type="molecule type" value="Genomic_DNA"/>
</dbReference>
<comment type="caution">
    <text evidence="2">The sequence shown here is derived from an EMBL/GenBank/DDBJ whole genome shotgun (WGS) entry which is preliminary data.</text>
</comment>